<keyword evidence="1" id="KW-1133">Transmembrane helix</keyword>
<keyword evidence="4" id="KW-1185">Reference proteome</keyword>
<sequence>MAAAAFQNDPAKLKRLIFAMNADQVVTFRAYTSPQALSTIAVVYLDYFITLPREIELMWNRRFTVPKVLYFLLKYWVMAHSVLWMSLNMDPNQTGRACNAPFNRNGISCQLILTVAEAVSYYRVYAFSGKNKYVGAVFGLLYMAYLAVGFYFVPKFLGTVDF</sequence>
<evidence type="ECO:0000259" key="2">
    <source>
        <dbReference type="Pfam" id="PF20151"/>
    </source>
</evidence>
<dbReference type="EMBL" id="QPFP01000014">
    <property type="protein sequence ID" value="TEB32746.1"/>
    <property type="molecule type" value="Genomic_DNA"/>
</dbReference>
<keyword evidence="1" id="KW-0472">Membrane</keyword>
<name>A0A4Y7TEZ9_COPMI</name>
<feature type="transmembrane region" description="Helical" evidence="1">
    <location>
        <begin position="68"/>
        <end position="87"/>
    </location>
</feature>
<reference evidence="3 4" key="1">
    <citation type="journal article" date="2019" name="Nat. Ecol. Evol.">
        <title>Megaphylogeny resolves global patterns of mushroom evolution.</title>
        <authorList>
            <person name="Varga T."/>
            <person name="Krizsan K."/>
            <person name="Foldi C."/>
            <person name="Dima B."/>
            <person name="Sanchez-Garcia M."/>
            <person name="Sanchez-Ramirez S."/>
            <person name="Szollosi G.J."/>
            <person name="Szarkandi J.G."/>
            <person name="Papp V."/>
            <person name="Albert L."/>
            <person name="Andreopoulos W."/>
            <person name="Angelini C."/>
            <person name="Antonin V."/>
            <person name="Barry K.W."/>
            <person name="Bougher N.L."/>
            <person name="Buchanan P."/>
            <person name="Buyck B."/>
            <person name="Bense V."/>
            <person name="Catcheside P."/>
            <person name="Chovatia M."/>
            <person name="Cooper J."/>
            <person name="Damon W."/>
            <person name="Desjardin D."/>
            <person name="Finy P."/>
            <person name="Geml J."/>
            <person name="Haridas S."/>
            <person name="Hughes K."/>
            <person name="Justo A."/>
            <person name="Karasinski D."/>
            <person name="Kautmanova I."/>
            <person name="Kiss B."/>
            <person name="Kocsube S."/>
            <person name="Kotiranta H."/>
            <person name="LaButti K.M."/>
            <person name="Lechner B.E."/>
            <person name="Liimatainen K."/>
            <person name="Lipzen A."/>
            <person name="Lukacs Z."/>
            <person name="Mihaltcheva S."/>
            <person name="Morgado L.N."/>
            <person name="Niskanen T."/>
            <person name="Noordeloos M.E."/>
            <person name="Ohm R.A."/>
            <person name="Ortiz-Santana B."/>
            <person name="Ovrebo C."/>
            <person name="Racz N."/>
            <person name="Riley R."/>
            <person name="Savchenko A."/>
            <person name="Shiryaev A."/>
            <person name="Soop K."/>
            <person name="Spirin V."/>
            <person name="Szebenyi C."/>
            <person name="Tomsovsky M."/>
            <person name="Tulloss R.E."/>
            <person name="Uehling J."/>
            <person name="Grigoriev I.V."/>
            <person name="Vagvolgyi C."/>
            <person name="Papp T."/>
            <person name="Martin F.M."/>
            <person name="Miettinen O."/>
            <person name="Hibbett D.S."/>
            <person name="Nagy L.G."/>
        </authorList>
    </citation>
    <scope>NUCLEOTIDE SEQUENCE [LARGE SCALE GENOMIC DNA]</scope>
    <source>
        <strain evidence="3 4">FP101781</strain>
    </source>
</reference>
<comment type="caution">
    <text evidence="3">The sequence shown here is derived from an EMBL/GenBank/DDBJ whole genome shotgun (WGS) entry which is preliminary data.</text>
</comment>
<feature type="domain" description="DUF6533" evidence="2">
    <location>
        <begin position="37"/>
        <end position="78"/>
    </location>
</feature>
<dbReference type="Proteomes" id="UP000298030">
    <property type="component" value="Unassembled WGS sequence"/>
</dbReference>
<dbReference type="OrthoDB" id="2745134at2759"/>
<evidence type="ECO:0000256" key="1">
    <source>
        <dbReference type="SAM" id="Phobius"/>
    </source>
</evidence>
<evidence type="ECO:0000313" key="3">
    <source>
        <dbReference type="EMBL" id="TEB32746.1"/>
    </source>
</evidence>
<keyword evidence="1" id="KW-0812">Transmembrane</keyword>
<dbReference type="Pfam" id="PF20151">
    <property type="entry name" value="DUF6533"/>
    <property type="match status" value="1"/>
</dbReference>
<organism evidence="3 4">
    <name type="scientific">Coprinellus micaceus</name>
    <name type="common">Glistening ink-cap mushroom</name>
    <name type="synonym">Coprinus micaceus</name>
    <dbReference type="NCBI Taxonomy" id="71717"/>
    <lineage>
        <taxon>Eukaryota</taxon>
        <taxon>Fungi</taxon>
        <taxon>Dikarya</taxon>
        <taxon>Basidiomycota</taxon>
        <taxon>Agaricomycotina</taxon>
        <taxon>Agaricomycetes</taxon>
        <taxon>Agaricomycetidae</taxon>
        <taxon>Agaricales</taxon>
        <taxon>Agaricineae</taxon>
        <taxon>Psathyrellaceae</taxon>
        <taxon>Coprinellus</taxon>
    </lineage>
</organism>
<gene>
    <name evidence="3" type="ORF">FA13DRAFT_224894</name>
</gene>
<feature type="transmembrane region" description="Helical" evidence="1">
    <location>
        <begin position="133"/>
        <end position="153"/>
    </location>
</feature>
<dbReference type="InterPro" id="IPR045340">
    <property type="entry name" value="DUF6533"/>
</dbReference>
<proteinExistence type="predicted"/>
<dbReference type="AlphaFoldDB" id="A0A4Y7TEZ9"/>
<protein>
    <recommendedName>
        <fullName evidence="2">DUF6533 domain-containing protein</fullName>
    </recommendedName>
</protein>
<accession>A0A4Y7TEZ9</accession>
<feature type="transmembrane region" description="Helical" evidence="1">
    <location>
        <begin position="107"/>
        <end position="126"/>
    </location>
</feature>
<evidence type="ECO:0000313" key="4">
    <source>
        <dbReference type="Proteomes" id="UP000298030"/>
    </source>
</evidence>